<name>A0AA88E6U9_FICCA</name>
<evidence type="ECO:0000259" key="4">
    <source>
        <dbReference type="PROSITE" id="PS50011"/>
    </source>
</evidence>
<proteinExistence type="inferred from homology"/>
<dbReference type="PROSITE" id="PS50011">
    <property type="entry name" value="PROTEIN_KINASE_DOM"/>
    <property type="match status" value="1"/>
</dbReference>
<dbReference type="Pfam" id="PF00069">
    <property type="entry name" value="Pkinase"/>
    <property type="match status" value="1"/>
</dbReference>
<dbReference type="GO" id="GO:0042742">
    <property type="term" value="P:defense response to bacterium"/>
    <property type="evidence" value="ECO:0007669"/>
    <property type="project" value="UniProtKB-ARBA"/>
</dbReference>
<keyword evidence="6" id="KW-1185">Reference proteome</keyword>
<dbReference type="Gene3D" id="3.30.200.20">
    <property type="entry name" value="Phosphorylase Kinase, domain 1"/>
    <property type="match status" value="1"/>
</dbReference>
<dbReference type="InterPro" id="IPR011009">
    <property type="entry name" value="Kinase-like_dom_sf"/>
</dbReference>
<dbReference type="InterPro" id="IPR000719">
    <property type="entry name" value="Prot_kinase_dom"/>
</dbReference>
<dbReference type="PANTHER" id="PTHR27005">
    <property type="entry name" value="WALL-ASSOCIATED RECEPTOR KINASE-LIKE 21"/>
    <property type="match status" value="1"/>
</dbReference>
<gene>
    <name evidence="5" type="ORF">TIFTF001_037318</name>
</gene>
<keyword evidence="2" id="KW-0067">ATP-binding</keyword>
<keyword evidence="1" id="KW-0547">Nucleotide-binding</keyword>
<dbReference type="FunFam" id="1.10.510.10:FF:000774">
    <property type="entry name" value="Kinase family protein"/>
    <property type="match status" value="1"/>
</dbReference>
<dbReference type="GO" id="GO:0004674">
    <property type="term" value="F:protein serine/threonine kinase activity"/>
    <property type="evidence" value="ECO:0007669"/>
    <property type="project" value="TreeGrafter"/>
</dbReference>
<reference evidence="5" key="1">
    <citation type="submission" date="2023-07" db="EMBL/GenBank/DDBJ databases">
        <title>draft genome sequence of fig (Ficus carica).</title>
        <authorList>
            <person name="Takahashi T."/>
            <person name="Nishimura K."/>
        </authorList>
    </citation>
    <scope>NUCLEOTIDE SEQUENCE</scope>
</reference>
<feature type="domain" description="Protein kinase" evidence="4">
    <location>
        <begin position="48"/>
        <end position="326"/>
    </location>
</feature>
<dbReference type="GO" id="GO:0007166">
    <property type="term" value="P:cell surface receptor signaling pathway"/>
    <property type="evidence" value="ECO:0007669"/>
    <property type="project" value="InterPro"/>
</dbReference>
<evidence type="ECO:0000313" key="5">
    <source>
        <dbReference type="EMBL" id="GMN68263.1"/>
    </source>
</evidence>
<sequence>MVKKDKRQRFFLENGSTLLKELVSSCKGRWRCNPIRTYSAKEIEEATNYYISCIEYDGYSYWYKGNLDDRPVLIKKYRYPYENGAYRDIVISSQMSSHKNVLKLLGCCLEFPHPALVFEFAENGHLDSTGDIHSNDLSLSWKMRLKVAKDIANAITYLHTAFQRPIIHRDINPSSIFLDKDYNPKLCNFSHSITIPEGETKVEDHVCGTRGFIDPDYATTLFITEHTDVYSFGILLLVFLTGQSAINYKRMENERHIYDYVTESVEKERWMEVVDPKLLEGDIGEDQQLQLQAFLELALKCTKRKRQDRPLMIDVAKELVRIEKAIHCPSRLV</sequence>
<dbReference type="Proteomes" id="UP001187192">
    <property type="component" value="Unassembled WGS sequence"/>
</dbReference>
<comment type="similarity">
    <text evidence="3">Belongs to the protein kinase superfamily. Ser/Thr protein kinase family. ZRK subfamily.</text>
</comment>
<dbReference type="Gene3D" id="1.10.510.10">
    <property type="entry name" value="Transferase(Phosphotransferase) domain 1"/>
    <property type="match status" value="1"/>
</dbReference>
<protein>
    <recommendedName>
        <fullName evidence="4">Protein kinase domain-containing protein</fullName>
    </recommendedName>
</protein>
<evidence type="ECO:0000256" key="2">
    <source>
        <dbReference type="ARBA" id="ARBA00022840"/>
    </source>
</evidence>
<dbReference type="SUPFAM" id="SSF56112">
    <property type="entry name" value="Protein kinase-like (PK-like)"/>
    <property type="match status" value="1"/>
</dbReference>
<dbReference type="AlphaFoldDB" id="A0AA88E6U9"/>
<dbReference type="GO" id="GO:0005524">
    <property type="term" value="F:ATP binding"/>
    <property type="evidence" value="ECO:0007669"/>
    <property type="project" value="UniProtKB-KW"/>
</dbReference>
<evidence type="ECO:0000256" key="3">
    <source>
        <dbReference type="ARBA" id="ARBA00060939"/>
    </source>
</evidence>
<comment type="caution">
    <text evidence="5">The sequence shown here is derived from an EMBL/GenBank/DDBJ whole genome shotgun (WGS) entry which is preliminary data.</text>
</comment>
<dbReference type="InterPro" id="IPR045274">
    <property type="entry name" value="WAK-like"/>
</dbReference>
<dbReference type="EMBL" id="BTGU01000580">
    <property type="protein sequence ID" value="GMN68263.1"/>
    <property type="molecule type" value="Genomic_DNA"/>
</dbReference>
<dbReference type="PANTHER" id="PTHR27005:SF308">
    <property type="entry name" value="NON-FUNCTIONAL PSEUDOKINASE ZRK2-RELATED"/>
    <property type="match status" value="1"/>
</dbReference>
<evidence type="ECO:0000313" key="6">
    <source>
        <dbReference type="Proteomes" id="UP001187192"/>
    </source>
</evidence>
<accession>A0AA88E6U9</accession>
<evidence type="ECO:0000256" key="1">
    <source>
        <dbReference type="ARBA" id="ARBA00022741"/>
    </source>
</evidence>
<dbReference type="Gramene" id="FCD_00033195-RA">
    <property type="protein sequence ID" value="FCD_00033195-RA:cds"/>
    <property type="gene ID" value="FCD_00033195"/>
</dbReference>
<organism evidence="5 6">
    <name type="scientific">Ficus carica</name>
    <name type="common">Common fig</name>
    <dbReference type="NCBI Taxonomy" id="3494"/>
    <lineage>
        <taxon>Eukaryota</taxon>
        <taxon>Viridiplantae</taxon>
        <taxon>Streptophyta</taxon>
        <taxon>Embryophyta</taxon>
        <taxon>Tracheophyta</taxon>
        <taxon>Spermatophyta</taxon>
        <taxon>Magnoliopsida</taxon>
        <taxon>eudicotyledons</taxon>
        <taxon>Gunneridae</taxon>
        <taxon>Pentapetalae</taxon>
        <taxon>rosids</taxon>
        <taxon>fabids</taxon>
        <taxon>Rosales</taxon>
        <taxon>Moraceae</taxon>
        <taxon>Ficeae</taxon>
        <taxon>Ficus</taxon>
    </lineage>
</organism>
<dbReference type="GO" id="GO:0005886">
    <property type="term" value="C:plasma membrane"/>
    <property type="evidence" value="ECO:0007669"/>
    <property type="project" value="TreeGrafter"/>
</dbReference>